<dbReference type="PRINTS" id="PR00038">
    <property type="entry name" value="HTHLUXR"/>
</dbReference>
<dbReference type="PROSITE" id="PS50043">
    <property type="entry name" value="HTH_LUXR_2"/>
    <property type="match status" value="1"/>
</dbReference>
<comment type="caution">
    <text evidence="8">The sequence shown here is derived from an EMBL/GenBank/DDBJ whole genome shotgun (WGS) entry which is preliminary data.</text>
</comment>
<feature type="modified residue" description="4-aspartylphosphate" evidence="5">
    <location>
        <position position="54"/>
    </location>
</feature>
<feature type="domain" description="HTH luxR-type" evidence="6">
    <location>
        <begin position="145"/>
        <end position="210"/>
    </location>
</feature>
<keyword evidence="2" id="KW-0805">Transcription regulation</keyword>
<dbReference type="InterPro" id="IPR011006">
    <property type="entry name" value="CheY-like_superfamily"/>
</dbReference>
<evidence type="ECO:0000313" key="8">
    <source>
        <dbReference type="EMBL" id="MDQ7904997.1"/>
    </source>
</evidence>
<keyword evidence="3" id="KW-0238">DNA-binding</keyword>
<dbReference type="InterPro" id="IPR016032">
    <property type="entry name" value="Sig_transdc_resp-reg_C-effctor"/>
</dbReference>
<dbReference type="CDD" id="cd17535">
    <property type="entry name" value="REC_NarL-like"/>
    <property type="match status" value="1"/>
</dbReference>
<organism evidence="8 9">
    <name type="scientific">Phytohabitans maris</name>
    <dbReference type="NCBI Taxonomy" id="3071409"/>
    <lineage>
        <taxon>Bacteria</taxon>
        <taxon>Bacillati</taxon>
        <taxon>Actinomycetota</taxon>
        <taxon>Actinomycetes</taxon>
        <taxon>Micromonosporales</taxon>
        <taxon>Micromonosporaceae</taxon>
    </lineage>
</organism>
<dbReference type="SMART" id="SM00421">
    <property type="entry name" value="HTH_LUXR"/>
    <property type="match status" value="1"/>
</dbReference>
<dbReference type="PROSITE" id="PS00622">
    <property type="entry name" value="HTH_LUXR_1"/>
    <property type="match status" value="1"/>
</dbReference>
<dbReference type="InterPro" id="IPR000792">
    <property type="entry name" value="Tscrpt_reg_LuxR_C"/>
</dbReference>
<dbReference type="SUPFAM" id="SSF46894">
    <property type="entry name" value="C-terminal effector domain of the bipartite response regulators"/>
    <property type="match status" value="1"/>
</dbReference>
<keyword evidence="4" id="KW-0804">Transcription</keyword>
<evidence type="ECO:0000259" key="7">
    <source>
        <dbReference type="PROSITE" id="PS50110"/>
    </source>
</evidence>
<dbReference type="InterPro" id="IPR001789">
    <property type="entry name" value="Sig_transdc_resp-reg_receiver"/>
</dbReference>
<evidence type="ECO:0000259" key="6">
    <source>
        <dbReference type="PROSITE" id="PS50043"/>
    </source>
</evidence>
<dbReference type="PANTHER" id="PTHR43214:SF24">
    <property type="entry name" value="TRANSCRIPTIONAL REGULATORY PROTEIN NARL-RELATED"/>
    <property type="match status" value="1"/>
</dbReference>
<evidence type="ECO:0000313" key="9">
    <source>
        <dbReference type="Proteomes" id="UP001230908"/>
    </source>
</evidence>
<keyword evidence="9" id="KW-1185">Reference proteome</keyword>
<dbReference type="SMART" id="SM00448">
    <property type="entry name" value="REC"/>
    <property type="match status" value="1"/>
</dbReference>
<proteinExistence type="predicted"/>
<dbReference type="CDD" id="cd06170">
    <property type="entry name" value="LuxR_C_like"/>
    <property type="match status" value="1"/>
</dbReference>
<dbReference type="Pfam" id="PF00072">
    <property type="entry name" value="Response_reg"/>
    <property type="match status" value="1"/>
</dbReference>
<evidence type="ECO:0000256" key="3">
    <source>
        <dbReference type="ARBA" id="ARBA00023125"/>
    </source>
</evidence>
<accession>A0ABU0ZF67</accession>
<keyword evidence="1 5" id="KW-0597">Phosphoprotein</keyword>
<evidence type="ECO:0000256" key="4">
    <source>
        <dbReference type="ARBA" id="ARBA00023163"/>
    </source>
</evidence>
<dbReference type="PROSITE" id="PS50110">
    <property type="entry name" value="RESPONSE_REGULATORY"/>
    <property type="match status" value="1"/>
</dbReference>
<evidence type="ECO:0000256" key="2">
    <source>
        <dbReference type="ARBA" id="ARBA00023015"/>
    </source>
</evidence>
<reference evidence="8 9" key="1">
    <citation type="submission" date="2023-08" db="EMBL/GenBank/DDBJ databases">
        <title>Phytohabitans sansha sp. nov., isolated from marine sediment.</title>
        <authorList>
            <person name="Zhao Y."/>
            <person name="Yi K."/>
        </authorList>
    </citation>
    <scope>NUCLEOTIDE SEQUENCE [LARGE SCALE GENOMIC DNA]</scope>
    <source>
        <strain evidence="8 9">ZYX-F-186</strain>
    </source>
</reference>
<dbReference type="Proteomes" id="UP001230908">
    <property type="component" value="Unassembled WGS sequence"/>
</dbReference>
<name>A0ABU0ZF67_9ACTN</name>
<sequence length="216" mass="22941">MIRVALADDQAMIRAGLRMVLETEPDLRVVAEAADGADALAVTRRTQPDVVLLDIAMPRLDGLAAARRIAALPAPPRIIMLTTFDSDDNLYAALRAGASGFLLKVSPPEQLVAAIRVVAGGAALLDPAVTTRVIAAFAHQPAPQPPPELAQLTPRELDVLRLLARGLSNAEIADRLTLGEATVKTHVARVLMKLGLRDRVQAVVYAYENGVIRVGG</sequence>
<dbReference type="RefSeq" id="WP_308712262.1">
    <property type="nucleotide sequence ID" value="NZ_JAVHUY010000008.1"/>
</dbReference>
<gene>
    <name evidence="8" type="ORF">RB614_10735</name>
</gene>
<evidence type="ECO:0000256" key="1">
    <source>
        <dbReference type="ARBA" id="ARBA00022553"/>
    </source>
</evidence>
<feature type="domain" description="Response regulatory" evidence="7">
    <location>
        <begin position="3"/>
        <end position="119"/>
    </location>
</feature>
<dbReference type="InterPro" id="IPR039420">
    <property type="entry name" value="WalR-like"/>
</dbReference>
<protein>
    <submittedName>
        <fullName evidence="8">Response regulator transcription factor</fullName>
    </submittedName>
</protein>
<dbReference type="Pfam" id="PF00196">
    <property type="entry name" value="GerE"/>
    <property type="match status" value="1"/>
</dbReference>
<dbReference type="PANTHER" id="PTHR43214">
    <property type="entry name" value="TWO-COMPONENT RESPONSE REGULATOR"/>
    <property type="match status" value="1"/>
</dbReference>
<dbReference type="Gene3D" id="3.40.50.2300">
    <property type="match status" value="1"/>
</dbReference>
<evidence type="ECO:0000256" key="5">
    <source>
        <dbReference type="PROSITE-ProRule" id="PRU00169"/>
    </source>
</evidence>
<dbReference type="SUPFAM" id="SSF52172">
    <property type="entry name" value="CheY-like"/>
    <property type="match status" value="1"/>
</dbReference>
<dbReference type="EMBL" id="JAVHUY010000008">
    <property type="protein sequence ID" value="MDQ7904997.1"/>
    <property type="molecule type" value="Genomic_DNA"/>
</dbReference>
<dbReference type="InterPro" id="IPR058245">
    <property type="entry name" value="NreC/VraR/RcsB-like_REC"/>
</dbReference>